<proteinExistence type="inferred from homology"/>
<evidence type="ECO:0000256" key="8">
    <source>
        <dbReference type="PIRSR" id="PIRSR000077-1"/>
    </source>
</evidence>
<dbReference type="EMBL" id="BLSD01000003">
    <property type="protein sequence ID" value="GFP38428.1"/>
    <property type="molecule type" value="Genomic_DNA"/>
</dbReference>
<dbReference type="NCBIfam" id="TIGR01068">
    <property type="entry name" value="thioredoxin"/>
    <property type="match status" value="1"/>
</dbReference>
<organism evidence="11 12">
    <name type="scientific">Candidatus Hakubella thermalkaliphila</name>
    <dbReference type="NCBI Taxonomy" id="2754717"/>
    <lineage>
        <taxon>Bacteria</taxon>
        <taxon>Bacillati</taxon>
        <taxon>Actinomycetota</taxon>
        <taxon>Actinomycetota incertae sedis</taxon>
        <taxon>Candidatus Hakubellales</taxon>
        <taxon>Candidatus Hakubellaceae</taxon>
        <taxon>Candidatus Hakubella</taxon>
    </lineage>
</organism>
<dbReference type="InterPro" id="IPR036249">
    <property type="entry name" value="Thioredoxin-like_sf"/>
</dbReference>
<keyword evidence="3" id="KW-0249">Electron transport</keyword>
<dbReference type="CDD" id="cd02947">
    <property type="entry name" value="TRX_family"/>
    <property type="match status" value="1"/>
</dbReference>
<dbReference type="Gene3D" id="3.40.30.10">
    <property type="entry name" value="Glutaredoxin"/>
    <property type="match status" value="1"/>
</dbReference>
<evidence type="ECO:0000259" key="10">
    <source>
        <dbReference type="PROSITE" id="PS51352"/>
    </source>
</evidence>
<evidence type="ECO:0000256" key="7">
    <source>
        <dbReference type="PIRNR" id="PIRNR000077"/>
    </source>
</evidence>
<feature type="domain" description="Thioredoxin" evidence="10">
    <location>
        <begin position="1"/>
        <end position="103"/>
    </location>
</feature>
<dbReference type="PROSITE" id="PS00194">
    <property type="entry name" value="THIOREDOXIN_1"/>
    <property type="match status" value="1"/>
</dbReference>
<feature type="site" description="Contributes to redox potential value" evidence="8">
    <location>
        <position position="29"/>
    </location>
</feature>
<dbReference type="AlphaFoldDB" id="A0A6V8Q152"/>
<dbReference type="PANTHER" id="PTHR45663:SF11">
    <property type="entry name" value="GEO12009P1"/>
    <property type="match status" value="1"/>
</dbReference>
<evidence type="ECO:0000256" key="9">
    <source>
        <dbReference type="PIRSR" id="PIRSR000077-4"/>
    </source>
</evidence>
<dbReference type="PROSITE" id="PS51352">
    <property type="entry name" value="THIOREDOXIN_2"/>
    <property type="match status" value="1"/>
</dbReference>
<dbReference type="SUPFAM" id="SSF52833">
    <property type="entry name" value="Thioredoxin-like"/>
    <property type="match status" value="1"/>
</dbReference>
<protein>
    <recommendedName>
        <fullName evidence="6 7">Thioredoxin</fullName>
    </recommendedName>
</protein>
<dbReference type="PANTHER" id="PTHR45663">
    <property type="entry name" value="GEO12009P1"/>
    <property type="match status" value="1"/>
</dbReference>
<evidence type="ECO:0000313" key="12">
    <source>
        <dbReference type="Proteomes" id="UP000569018"/>
    </source>
</evidence>
<dbReference type="InterPro" id="IPR017937">
    <property type="entry name" value="Thioredoxin_CS"/>
</dbReference>
<evidence type="ECO:0000256" key="6">
    <source>
        <dbReference type="NCBIfam" id="TIGR01068"/>
    </source>
</evidence>
<dbReference type="GO" id="GO:0015035">
    <property type="term" value="F:protein-disulfide reductase activity"/>
    <property type="evidence" value="ECO:0007669"/>
    <property type="project" value="UniProtKB-UniRule"/>
</dbReference>
<evidence type="ECO:0000256" key="2">
    <source>
        <dbReference type="ARBA" id="ARBA00022448"/>
    </source>
</evidence>
<dbReference type="InterPro" id="IPR005746">
    <property type="entry name" value="Thioredoxin"/>
</dbReference>
<dbReference type="InterPro" id="IPR013766">
    <property type="entry name" value="Thioredoxin_domain"/>
</dbReference>
<comment type="similarity">
    <text evidence="1 7">Belongs to the thioredoxin family.</text>
</comment>
<dbReference type="GO" id="GO:0005829">
    <property type="term" value="C:cytosol"/>
    <property type="evidence" value="ECO:0007669"/>
    <property type="project" value="TreeGrafter"/>
</dbReference>
<evidence type="ECO:0000256" key="5">
    <source>
        <dbReference type="ARBA" id="ARBA00023284"/>
    </source>
</evidence>
<dbReference type="GO" id="GO:0045454">
    <property type="term" value="P:cell redox homeostasis"/>
    <property type="evidence" value="ECO:0007669"/>
    <property type="project" value="TreeGrafter"/>
</dbReference>
<feature type="active site" description="Nucleophile" evidence="8">
    <location>
        <position position="28"/>
    </location>
</feature>
<evidence type="ECO:0000256" key="3">
    <source>
        <dbReference type="ARBA" id="ARBA00022982"/>
    </source>
</evidence>
<keyword evidence="5 9" id="KW-0676">Redox-active center</keyword>
<comment type="caution">
    <text evidence="11">The sequence shown here is derived from an EMBL/GenBank/DDBJ whole genome shotgun (WGS) entry which is preliminary data.</text>
</comment>
<gene>
    <name evidence="11" type="ORF">HKBW3S47_00129</name>
</gene>
<accession>A0A6V8Q152</accession>
<dbReference type="PRINTS" id="PR00421">
    <property type="entry name" value="THIOREDOXIN"/>
</dbReference>
<feature type="disulfide bond" description="Redox-active" evidence="9">
    <location>
        <begin position="28"/>
        <end position="31"/>
    </location>
</feature>
<keyword evidence="2" id="KW-0813">Transport</keyword>
<dbReference type="Pfam" id="PF00085">
    <property type="entry name" value="Thioredoxin"/>
    <property type="match status" value="1"/>
</dbReference>
<reference evidence="11 12" key="1">
    <citation type="journal article" date="2020" name="Front. Microbiol.">
        <title>Single-cell genomics of novel Actinobacteria with the Wood-Ljungdahl pathway discovered in a serpentinizing system.</title>
        <authorList>
            <person name="Merino N."/>
            <person name="Kawai M."/>
            <person name="Boyd E.S."/>
            <person name="Colman D.R."/>
            <person name="McGlynn S.E."/>
            <person name="Nealson K.H."/>
            <person name="Kurokawa K."/>
            <person name="Hongoh Y."/>
        </authorList>
    </citation>
    <scope>NUCLEOTIDE SEQUENCE [LARGE SCALE GENOMIC DNA]</scope>
    <source>
        <strain evidence="11 12">S47</strain>
    </source>
</reference>
<sequence length="103" mass="11653">MEVNDGNFEKEVLDSPTPVLVDFWAAWCGPCRMVAPELEKLAEEESDRLKVAKLNVEDNRVIAARYGISSIPTMILFKDGKEQKRLMGARSKARILEEIIAFI</sequence>
<dbReference type="Proteomes" id="UP000569018">
    <property type="component" value="Unassembled WGS sequence"/>
</dbReference>
<dbReference type="FunFam" id="3.40.30.10:FF:000001">
    <property type="entry name" value="Thioredoxin"/>
    <property type="match status" value="1"/>
</dbReference>
<evidence type="ECO:0000256" key="4">
    <source>
        <dbReference type="ARBA" id="ARBA00023157"/>
    </source>
</evidence>
<feature type="site" description="Contributes to redox potential value" evidence="8">
    <location>
        <position position="30"/>
    </location>
</feature>
<keyword evidence="4 9" id="KW-1015">Disulfide bond</keyword>
<dbReference type="PIRSF" id="PIRSF000077">
    <property type="entry name" value="Thioredoxin"/>
    <property type="match status" value="1"/>
</dbReference>
<evidence type="ECO:0000256" key="1">
    <source>
        <dbReference type="ARBA" id="ARBA00008987"/>
    </source>
</evidence>
<evidence type="ECO:0000313" key="11">
    <source>
        <dbReference type="EMBL" id="GFP38428.1"/>
    </source>
</evidence>
<name>A0A6V8Q152_9ACTN</name>
<feature type="active site" description="Nucleophile" evidence="8">
    <location>
        <position position="31"/>
    </location>
</feature>
<feature type="site" description="Deprotonates C-terminal active site Cys" evidence="8">
    <location>
        <position position="22"/>
    </location>
</feature>